<evidence type="ECO:0000313" key="3">
    <source>
        <dbReference type="Proteomes" id="UP000036987"/>
    </source>
</evidence>
<evidence type="ECO:0000256" key="1">
    <source>
        <dbReference type="SAM" id="MobiDB-lite"/>
    </source>
</evidence>
<comment type="caution">
    <text evidence="2">The sequence shown here is derived from an EMBL/GenBank/DDBJ whole genome shotgun (WGS) entry which is preliminary data.</text>
</comment>
<dbReference type="Proteomes" id="UP000036987">
    <property type="component" value="Unassembled WGS sequence"/>
</dbReference>
<dbReference type="EMBL" id="LFYR01000757">
    <property type="protein sequence ID" value="KMZ69526.1"/>
    <property type="molecule type" value="Genomic_DNA"/>
</dbReference>
<name>A0A0K9PKN0_ZOSMR</name>
<proteinExistence type="predicted"/>
<evidence type="ECO:0000313" key="2">
    <source>
        <dbReference type="EMBL" id="KMZ69526.1"/>
    </source>
</evidence>
<dbReference type="AlphaFoldDB" id="A0A0K9PKN0"/>
<protein>
    <submittedName>
        <fullName evidence="2">Uncharacterized protein</fullName>
    </submittedName>
</protein>
<gene>
    <name evidence="2" type="ORF">ZOSMA_20G00020</name>
</gene>
<feature type="region of interest" description="Disordered" evidence="1">
    <location>
        <begin position="86"/>
        <end position="114"/>
    </location>
</feature>
<reference evidence="3" key="1">
    <citation type="journal article" date="2016" name="Nature">
        <title>The genome of the seagrass Zostera marina reveals angiosperm adaptation to the sea.</title>
        <authorList>
            <person name="Olsen J.L."/>
            <person name="Rouze P."/>
            <person name="Verhelst B."/>
            <person name="Lin Y.-C."/>
            <person name="Bayer T."/>
            <person name="Collen J."/>
            <person name="Dattolo E."/>
            <person name="De Paoli E."/>
            <person name="Dittami S."/>
            <person name="Maumus F."/>
            <person name="Michel G."/>
            <person name="Kersting A."/>
            <person name="Lauritano C."/>
            <person name="Lohaus R."/>
            <person name="Toepel M."/>
            <person name="Tonon T."/>
            <person name="Vanneste K."/>
            <person name="Amirebrahimi M."/>
            <person name="Brakel J."/>
            <person name="Bostroem C."/>
            <person name="Chovatia M."/>
            <person name="Grimwood J."/>
            <person name="Jenkins J.W."/>
            <person name="Jueterbock A."/>
            <person name="Mraz A."/>
            <person name="Stam W.T."/>
            <person name="Tice H."/>
            <person name="Bornberg-Bauer E."/>
            <person name="Green P.J."/>
            <person name="Pearson G.A."/>
            <person name="Procaccini G."/>
            <person name="Duarte C.M."/>
            <person name="Schmutz J."/>
            <person name="Reusch T.B.H."/>
            <person name="Van de Peer Y."/>
        </authorList>
    </citation>
    <scope>NUCLEOTIDE SEQUENCE [LARGE SCALE GENOMIC DNA]</scope>
    <source>
        <strain evidence="3">cv. Finnish</strain>
    </source>
</reference>
<accession>A0A0K9PKN0</accession>
<organism evidence="2 3">
    <name type="scientific">Zostera marina</name>
    <name type="common">Eelgrass</name>
    <dbReference type="NCBI Taxonomy" id="29655"/>
    <lineage>
        <taxon>Eukaryota</taxon>
        <taxon>Viridiplantae</taxon>
        <taxon>Streptophyta</taxon>
        <taxon>Embryophyta</taxon>
        <taxon>Tracheophyta</taxon>
        <taxon>Spermatophyta</taxon>
        <taxon>Magnoliopsida</taxon>
        <taxon>Liliopsida</taxon>
        <taxon>Zosteraceae</taxon>
        <taxon>Zostera</taxon>
    </lineage>
</organism>
<keyword evidence="3" id="KW-1185">Reference proteome</keyword>
<sequence>MSSDDRTISENIDNLDPDCQIVKFVPSSKALDGQSNSVFLRTLRSGKVLFSSDQKNTNSHRVSRSVDSCSTTRNYVNRKIVAHKARIVRSPTTSKSQKSETAEVDEDMDSPKDIDMVVDEMPDDMLLSAFINRKRSRVEVEKIGN</sequence>